<gene>
    <name evidence="2" type="ORF">CAEBREN_05777</name>
</gene>
<sequence>MNKTMRSKLQAYDEAANLYINLQHNPERRRIEEAEEQIKNLVNKIMAELEKLRIENNELKQLIEKSKNTKEASTQSDGDVETLLEPPHRLSSGSVQRNRAGPAPENQHEAVNLYINLRQNPERKRIEDVEEQFEIQMERSSCSTHHARPVGSQVCQAVPPTTEGRQESRRVGDSSTRHEQRAILQNRRKKKWTTVEELSRRVKNVQR</sequence>
<dbReference type="EMBL" id="GL380443">
    <property type="protein sequence ID" value="EGT55627.1"/>
    <property type="molecule type" value="Genomic_DNA"/>
</dbReference>
<organism evidence="3">
    <name type="scientific">Caenorhabditis brenneri</name>
    <name type="common">Nematode worm</name>
    <dbReference type="NCBI Taxonomy" id="135651"/>
    <lineage>
        <taxon>Eukaryota</taxon>
        <taxon>Metazoa</taxon>
        <taxon>Ecdysozoa</taxon>
        <taxon>Nematoda</taxon>
        <taxon>Chromadorea</taxon>
        <taxon>Rhabditida</taxon>
        <taxon>Rhabditina</taxon>
        <taxon>Rhabditomorpha</taxon>
        <taxon>Rhabditoidea</taxon>
        <taxon>Rhabditidae</taxon>
        <taxon>Peloderinae</taxon>
        <taxon>Caenorhabditis</taxon>
    </lineage>
</organism>
<feature type="region of interest" description="Disordered" evidence="1">
    <location>
        <begin position="65"/>
        <end position="107"/>
    </location>
</feature>
<keyword evidence="3" id="KW-1185">Reference proteome</keyword>
<feature type="compositionally biased region" description="Basic and acidic residues" evidence="1">
    <location>
        <begin position="164"/>
        <end position="181"/>
    </location>
</feature>
<dbReference type="InParanoid" id="G0PGT7"/>
<name>G0PGT7_CAEBE</name>
<reference evidence="3" key="1">
    <citation type="submission" date="2011-07" db="EMBL/GenBank/DDBJ databases">
        <authorList>
            <consortium name="Caenorhabditis brenneri Sequencing and Analysis Consortium"/>
            <person name="Wilson R.K."/>
        </authorList>
    </citation>
    <scope>NUCLEOTIDE SEQUENCE [LARGE SCALE GENOMIC DNA]</scope>
    <source>
        <strain evidence="3">PB2801</strain>
    </source>
</reference>
<protein>
    <submittedName>
        <fullName evidence="2">Uncharacterized protein</fullName>
    </submittedName>
</protein>
<dbReference type="Proteomes" id="UP000008068">
    <property type="component" value="Unassembled WGS sequence"/>
</dbReference>
<accession>G0PGT7</accession>
<dbReference type="HOGENOM" id="CLU_1327423_0_0_1"/>
<proteinExistence type="predicted"/>
<evidence type="ECO:0000256" key="1">
    <source>
        <dbReference type="SAM" id="MobiDB-lite"/>
    </source>
</evidence>
<evidence type="ECO:0000313" key="2">
    <source>
        <dbReference type="EMBL" id="EGT55627.1"/>
    </source>
</evidence>
<dbReference type="AlphaFoldDB" id="G0PGT7"/>
<evidence type="ECO:0000313" key="3">
    <source>
        <dbReference type="Proteomes" id="UP000008068"/>
    </source>
</evidence>
<feature type="region of interest" description="Disordered" evidence="1">
    <location>
        <begin position="142"/>
        <end position="207"/>
    </location>
</feature>